<protein>
    <submittedName>
        <fullName evidence="2">LO6</fullName>
    </submittedName>
</protein>
<feature type="compositionally biased region" description="Polar residues" evidence="1">
    <location>
        <begin position="228"/>
        <end position="237"/>
    </location>
</feature>
<name>A0A6F9EZC8_9VIRU</name>
<accession>A0A6F9EZC8</accession>
<evidence type="ECO:0000313" key="2">
    <source>
        <dbReference type="EMBL" id="DAC81128.1"/>
    </source>
</evidence>
<evidence type="ECO:0000256" key="1">
    <source>
        <dbReference type="SAM" id="MobiDB-lite"/>
    </source>
</evidence>
<reference evidence="2" key="1">
    <citation type="journal article" date="2020" name="J. ISSAAS">
        <title>Identification of Adomavirus Virion Proteins.</title>
        <authorList>
            <person name="Welch N.L."/>
            <person name="Tisza M.J."/>
            <person name="Starrett G.J."/>
            <person name="Belford A.K."/>
            <person name="Pastrana D.V."/>
            <person name="Pang Y.-Y.S."/>
            <person name="Schiller J.T."/>
            <person name="An P."/>
            <person name="Cantolupo P.G."/>
            <person name="Pipas J.M."/>
            <person name="Koda S."/>
            <person name="Subramaniam K."/>
            <person name="Waltzek T.B."/>
            <person name="Bian C."/>
            <person name="Shi Q."/>
            <person name="Ruan Z."/>
            <person name="Ng T.F.F."/>
            <person name="Buck C.B."/>
        </authorList>
    </citation>
    <scope>NUCLEOTIDE SEQUENCE</scope>
    <source>
        <strain evidence="2">6100</strain>
    </source>
</reference>
<dbReference type="EMBL" id="BK011013">
    <property type="protein sequence ID" value="DAC81128.1"/>
    <property type="molecule type" value="Genomic_DNA"/>
</dbReference>
<feature type="region of interest" description="Disordered" evidence="1">
    <location>
        <begin position="203"/>
        <end position="249"/>
    </location>
</feature>
<sequence length="302" mass="33039">MPRSGFFYARRPGGPNNEEHHFNAYVNPYLDAHLAELCKAIQKRIETQLGVYYGIEDPVKIKEQLLKDIVAVVENHMTDVGQVRGAGLGSFFSKILQWLLPKAKKVISFIPTDVKEAAGRAAKEVMLTGISTVSSKIQDSMQNRGSGISPCTPLQACANAGICTLLHNDRGGFVGTLLTGLGALLPGIISLFQGSKQRGGRLGPYWKQHYPYPEESRGARAQPKRQRQANPQSPKPSTSKRSRTYVSHRGGAVSEPVLVPLYSAPYGTCVTECTLTISGGRRGGRPVKRTGYMDRSHLTYLN</sequence>
<organism evidence="2">
    <name type="scientific">Blueface angelfish adomavirus</name>
    <dbReference type="NCBI Taxonomy" id="2609871"/>
    <lineage>
        <taxon>Viruses</taxon>
        <taxon>Adomaviruses</taxon>
    </lineage>
</organism>
<proteinExistence type="predicted"/>